<keyword evidence="2" id="KW-1185">Reference proteome</keyword>
<name>A0AAV3XU32_9GAST</name>
<comment type="caution">
    <text evidence="1">The sequence shown here is derived from an EMBL/GenBank/DDBJ whole genome shotgun (WGS) entry which is preliminary data.</text>
</comment>
<accession>A0AAV3XU32</accession>
<gene>
    <name evidence="1" type="ORF">PoB_000093400</name>
</gene>
<sequence length="142" mass="16608">MKEEWQNMWDRETKGTFFREIVPKVGPSKLKFTRQLESLNRLRLGTTRYKHADRECGYCRKKVTTEHILFQCPGLTMPRNYLRNMCRQYQVRFNTKEILSPEAPKAVTSAVVKKYTASVCWPSTGPCLAIWLWFEVVKGGKG</sequence>
<dbReference type="EMBL" id="BLXT01000090">
    <property type="protein sequence ID" value="GFN74428.1"/>
    <property type="molecule type" value="Genomic_DNA"/>
</dbReference>
<dbReference type="Proteomes" id="UP000735302">
    <property type="component" value="Unassembled WGS sequence"/>
</dbReference>
<dbReference type="AlphaFoldDB" id="A0AAV3XU32"/>
<proteinExistence type="predicted"/>
<evidence type="ECO:0000313" key="2">
    <source>
        <dbReference type="Proteomes" id="UP000735302"/>
    </source>
</evidence>
<reference evidence="1 2" key="1">
    <citation type="journal article" date="2021" name="Elife">
        <title>Chloroplast acquisition without the gene transfer in kleptoplastic sea slugs, Plakobranchus ocellatus.</title>
        <authorList>
            <person name="Maeda T."/>
            <person name="Takahashi S."/>
            <person name="Yoshida T."/>
            <person name="Shimamura S."/>
            <person name="Takaki Y."/>
            <person name="Nagai Y."/>
            <person name="Toyoda A."/>
            <person name="Suzuki Y."/>
            <person name="Arimoto A."/>
            <person name="Ishii H."/>
            <person name="Satoh N."/>
            <person name="Nishiyama T."/>
            <person name="Hasebe M."/>
            <person name="Maruyama T."/>
            <person name="Minagawa J."/>
            <person name="Obokata J."/>
            <person name="Shigenobu S."/>
        </authorList>
    </citation>
    <scope>NUCLEOTIDE SEQUENCE [LARGE SCALE GENOMIC DNA]</scope>
</reference>
<organism evidence="1 2">
    <name type="scientific">Plakobranchus ocellatus</name>
    <dbReference type="NCBI Taxonomy" id="259542"/>
    <lineage>
        <taxon>Eukaryota</taxon>
        <taxon>Metazoa</taxon>
        <taxon>Spiralia</taxon>
        <taxon>Lophotrochozoa</taxon>
        <taxon>Mollusca</taxon>
        <taxon>Gastropoda</taxon>
        <taxon>Heterobranchia</taxon>
        <taxon>Euthyneura</taxon>
        <taxon>Panpulmonata</taxon>
        <taxon>Sacoglossa</taxon>
        <taxon>Placobranchoidea</taxon>
        <taxon>Plakobranchidae</taxon>
        <taxon>Plakobranchus</taxon>
    </lineage>
</organism>
<evidence type="ECO:0000313" key="1">
    <source>
        <dbReference type="EMBL" id="GFN74428.1"/>
    </source>
</evidence>
<protein>
    <submittedName>
        <fullName evidence="1">Ribonuclease h1-like protein</fullName>
    </submittedName>
</protein>